<dbReference type="Proteomes" id="UP000659630">
    <property type="component" value="Unassembled WGS sequence"/>
</dbReference>
<feature type="domain" description="IrrE N-terminal-like" evidence="1">
    <location>
        <begin position="25"/>
        <end position="140"/>
    </location>
</feature>
<evidence type="ECO:0000313" key="2">
    <source>
        <dbReference type="EMBL" id="MBC5580903.1"/>
    </source>
</evidence>
<dbReference type="AlphaFoldDB" id="A0A923I9S7"/>
<dbReference type="EMBL" id="JACONZ010000002">
    <property type="protein sequence ID" value="MBC5580903.1"/>
    <property type="molecule type" value="Genomic_DNA"/>
</dbReference>
<gene>
    <name evidence="2" type="ORF">H8S23_05245</name>
</gene>
<proteinExistence type="predicted"/>
<dbReference type="Gene3D" id="1.10.10.2910">
    <property type="match status" value="1"/>
</dbReference>
<evidence type="ECO:0000259" key="1">
    <source>
        <dbReference type="Pfam" id="PF06114"/>
    </source>
</evidence>
<organism evidence="2 3">
    <name type="scientific">Anaerofilum hominis</name>
    <dbReference type="NCBI Taxonomy" id="2763016"/>
    <lineage>
        <taxon>Bacteria</taxon>
        <taxon>Bacillati</taxon>
        <taxon>Bacillota</taxon>
        <taxon>Clostridia</taxon>
        <taxon>Eubacteriales</taxon>
        <taxon>Oscillospiraceae</taxon>
        <taxon>Anaerofilum</taxon>
    </lineage>
</organism>
<accession>A0A923I9S7</accession>
<dbReference type="RefSeq" id="WP_186887281.1">
    <property type="nucleotide sequence ID" value="NZ_JACONZ010000002.1"/>
</dbReference>
<sequence>MKPKELAEAVITRLHTADPDELCAALNIRILPSSLVDLRGFLVRMKRSNLIFIADDLDDFSRRFVLFHEIGHFLMHREVNRIFMDSRTFFKTSPYEREADQFAVCCLYPDDADLYAYIDRDIQTVSRCLGLPAELARYRMELIDYPFNLLL</sequence>
<dbReference type="Pfam" id="PF06114">
    <property type="entry name" value="Peptidase_M78"/>
    <property type="match status" value="1"/>
</dbReference>
<name>A0A923I9S7_9FIRM</name>
<reference evidence="2" key="1">
    <citation type="submission" date="2020-08" db="EMBL/GenBank/DDBJ databases">
        <title>Genome public.</title>
        <authorList>
            <person name="Liu C."/>
            <person name="Sun Q."/>
        </authorList>
    </citation>
    <scope>NUCLEOTIDE SEQUENCE</scope>
    <source>
        <strain evidence="2">BX8</strain>
    </source>
</reference>
<comment type="caution">
    <text evidence="2">The sequence shown here is derived from an EMBL/GenBank/DDBJ whole genome shotgun (WGS) entry which is preliminary data.</text>
</comment>
<evidence type="ECO:0000313" key="3">
    <source>
        <dbReference type="Proteomes" id="UP000659630"/>
    </source>
</evidence>
<protein>
    <submittedName>
        <fullName evidence="2">ImmA/IrrE family metallo-endopeptidase</fullName>
    </submittedName>
</protein>
<keyword evidence="3" id="KW-1185">Reference proteome</keyword>
<dbReference type="InterPro" id="IPR010359">
    <property type="entry name" value="IrrE_HExxH"/>
</dbReference>